<evidence type="ECO:0000313" key="7">
    <source>
        <dbReference type="Proteomes" id="UP001208567"/>
    </source>
</evidence>
<dbReference type="CDD" id="cd11067">
    <property type="entry name" value="CYP152"/>
    <property type="match status" value="1"/>
</dbReference>
<keyword evidence="3" id="KW-0479">Metal-binding</keyword>
<dbReference type="PANTHER" id="PTHR24302">
    <property type="entry name" value="CYTOCHROME P450 FAMILY 3"/>
    <property type="match status" value="1"/>
</dbReference>
<evidence type="ECO:0000256" key="5">
    <source>
        <dbReference type="ARBA" id="ARBA00023004"/>
    </source>
</evidence>
<dbReference type="Pfam" id="PF00067">
    <property type="entry name" value="p450"/>
    <property type="match status" value="1"/>
</dbReference>
<evidence type="ECO:0000256" key="4">
    <source>
        <dbReference type="ARBA" id="ARBA00023002"/>
    </source>
</evidence>
<dbReference type="Gene3D" id="1.10.630.10">
    <property type="entry name" value="Cytochrome P450"/>
    <property type="match status" value="1"/>
</dbReference>
<dbReference type="PANTHER" id="PTHR24302:SF15">
    <property type="entry name" value="FATTY-ACID PEROXYGENASE"/>
    <property type="match status" value="1"/>
</dbReference>
<name>A0ABQ5N1V1_9CLOT</name>
<dbReference type="SUPFAM" id="SSF48264">
    <property type="entry name" value="Cytochrome P450"/>
    <property type="match status" value="1"/>
</dbReference>
<dbReference type="InterPro" id="IPR036396">
    <property type="entry name" value="Cyt_P450_sf"/>
</dbReference>
<evidence type="ECO:0000256" key="3">
    <source>
        <dbReference type="ARBA" id="ARBA00022723"/>
    </source>
</evidence>
<keyword evidence="5" id="KW-0408">Iron</keyword>
<evidence type="ECO:0000256" key="1">
    <source>
        <dbReference type="ARBA" id="ARBA00010617"/>
    </source>
</evidence>
<dbReference type="Proteomes" id="UP001208567">
    <property type="component" value="Unassembled WGS sequence"/>
</dbReference>
<keyword evidence="4" id="KW-0560">Oxidoreductase</keyword>
<keyword evidence="7" id="KW-1185">Reference proteome</keyword>
<dbReference type="InterPro" id="IPR050705">
    <property type="entry name" value="Cytochrome_P450_3A"/>
</dbReference>
<gene>
    <name evidence="6" type="ORF">bsdE14_05460</name>
</gene>
<proteinExistence type="inferred from homology"/>
<dbReference type="PRINTS" id="PR00463">
    <property type="entry name" value="EP450I"/>
</dbReference>
<protein>
    <submittedName>
        <fullName evidence="6">Cytochrome P450</fullName>
    </submittedName>
</protein>
<comment type="similarity">
    <text evidence="1">Belongs to the cytochrome P450 family.</text>
</comment>
<dbReference type="EMBL" id="BRXR01000001">
    <property type="protein sequence ID" value="GLC29136.1"/>
    <property type="molecule type" value="Genomic_DNA"/>
</dbReference>
<comment type="caution">
    <text evidence="6">The sequence shown here is derived from an EMBL/GenBank/DDBJ whole genome shotgun (WGS) entry which is preliminary data.</text>
</comment>
<keyword evidence="2" id="KW-0349">Heme</keyword>
<dbReference type="InterPro" id="IPR002401">
    <property type="entry name" value="Cyt_P450_E_grp-I"/>
</dbReference>
<accession>A0ABQ5N1V1</accession>
<evidence type="ECO:0000313" key="6">
    <source>
        <dbReference type="EMBL" id="GLC29136.1"/>
    </source>
</evidence>
<evidence type="ECO:0000256" key="2">
    <source>
        <dbReference type="ARBA" id="ARBA00022617"/>
    </source>
</evidence>
<dbReference type="RefSeq" id="WP_264848422.1">
    <property type="nucleotide sequence ID" value="NZ_BRXR01000001.1"/>
</dbReference>
<organism evidence="6 7">
    <name type="scientific">Clostridium omnivorum</name>
    <dbReference type="NCBI Taxonomy" id="1604902"/>
    <lineage>
        <taxon>Bacteria</taxon>
        <taxon>Bacillati</taxon>
        <taxon>Bacillota</taxon>
        <taxon>Clostridia</taxon>
        <taxon>Eubacteriales</taxon>
        <taxon>Clostridiaceae</taxon>
        <taxon>Clostridium</taxon>
    </lineage>
</organism>
<reference evidence="6 7" key="1">
    <citation type="journal article" date="2024" name="Int. J. Syst. Evol. Microbiol.">
        <title>Clostridium omnivorum sp. nov., isolated from anoxic soil under the treatment of reductive soil disinfestation.</title>
        <authorList>
            <person name="Ueki A."/>
            <person name="Tonouchi A."/>
            <person name="Kaku N."/>
            <person name="Honma S."/>
            <person name="Ueki K."/>
        </authorList>
    </citation>
    <scope>NUCLEOTIDE SEQUENCE [LARGE SCALE GENOMIC DNA]</scope>
    <source>
        <strain evidence="6 7">E14</strain>
    </source>
</reference>
<sequence length="423" mass="48830">MLVNKCVAQDKGIDNTFDLLKEGYLFISNRSKIYQVDMFETHLLGQKVICMTGEEAARIFYNQELFQRKGAAPNRVQETLLGENAIQTTDGETHSYRKQLFISLTNTLNERRLSELTMKNWEASVYKWEDAEKVILFDEAKEILCKAACQWAGVPLSQSEVKDRAEDFSAMIDSFAAIGPRHWKGRTARNRIEAWIKDIIDEVRSSKLKVEEDSALYTMAFHREQDGCLMDSKMAAIELINLIRPIVAISTFITFSALALHEHSECKNKLLLRDNSYYEMFVQEVRRYYPFAPFIGARVRNDFSWHDYQFKQGMLVILDLYGTNQDTRVWDNPDKFYPERFKERKNSLFDFIPQGGGNSSTGHRCPGEGITVGIMKTSLDFLVNKIEYEVPKQDLSFSLARIPTFPESGFIMNNIRLKAETQN</sequence>
<dbReference type="InterPro" id="IPR001128">
    <property type="entry name" value="Cyt_P450"/>
</dbReference>